<reference evidence="2" key="1">
    <citation type="submission" date="2020-04" db="EMBL/GenBank/DDBJ databases">
        <authorList>
            <person name="Chiriac C."/>
            <person name="Salcher M."/>
            <person name="Ghai R."/>
            <person name="Kavagutti S V."/>
        </authorList>
    </citation>
    <scope>NUCLEOTIDE SEQUENCE</scope>
</reference>
<protein>
    <recommendedName>
        <fullName evidence="3">Helix-turn-helix domain containing protein</fullName>
    </recommendedName>
</protein>
<evidence type="ECO:0000256" key="1">
    <source>
        <dbReference type="SAM" id="MobiDB-lite"/>
    </source>
</evidence>
<name>A0A6J5N1K2_9CAUD</name>
<evidence type="ECO:0000313" key="2">
    <source>
        <dbReference type="EMBL" id="CAB4152542.1"/>
    </source>
</evidence>
<feature type="compositionally biased region" description="Basic and acidic residues" evidence="1">
    <location>
        <begin position="145"/>
        <end position="156"/>
    </location>
</feature>
<evidence type="ECO:0008006" key="3">
    <source>
        <dbReference type="Google" id="ProtNLM"/>
    </source>
</evidence>
<dbReference type="EMBL" id="LR796586">
    <property type="protein sequence ID" value="CAB4152542.1"/>
    <property type="molecule type" value="Genomic_DNA"/>
</dbReference>
<feature type="region of interest" description="Disordered" evidence="1">
    <location>
        <begin position="140"/>
        <end position="164"/>
    </location>
</feature>
<sequence>MIDPTPLTDANLSLRARGLYGLFVAHGRVMPASEVYSLVPEGRDAIRTAMNELISAGYITKTRFRTSAGQYAIDYATVSEPVTVNQGLVNRGGFPGDLYRGTDYIANSSKVLIGLNKLSPINTSGKPELEEEYVIMPWPGLDEPEQPKVKRQRIDDSDSGAVGKIEDPVDKRELRKAKYKKAKFAAVPETMLRKEKPEDSWSTPDLVAEFYDLFKGLDDYAPSQVNAKSLASWINKMVGDGVARNALLRAMRAFFSDPRLTREVGIGQPMWRRFIAYYPTVHGIYSKDAEVDYEDDAFLAHKAKMLKLLED</sequence>
<organism evidence="2">
    <name type="scientific">uncultured Caudovirales phage</name>
    <dbReference type="NCBI Taxonomy" id="2100421"/>
    <lineage>
        <taxon>Viruses</taxon>
        <taxon>Duplodnaviria</taxon>
        <taxon>Heunggongvirae</taxon>
        <taxon>Uroviricota</taxon>
        <taxon>Caudoviricetes</taxon>
        <taxon>Peduoviridae</taxon>
        <taxon>Maltschvirus</taxon>
        <taxon>Maltschvirus maltsch</taxon>
    </lineage>
</organism>
<proteinExistence type="predicted"/>
<accession>A0A6J5N1K2</accession>
<gene>
    <name evidence="2" type="ORF">UFOVP621_15</name>
</gene>